<feature type="repeat" description="TPR" evidence="1">
    <location>
        <begin position="84"/>
        <end position="117"/>
    </location>
</feature>
<keyword evidence="1" id="KW-0802">TPR repeat</keyword>
<evidence type="ECO:0000313" key="3">
    <source>
        <dbReference type="EMBL" id="TWT71340.1"/>
    </source>
</evidence>
<proteinExistence type="predicted"/>
<dbReference type="InterPro" id="IPR011990">
    <property type="entry name" value="TPR-like_helical_dom_sf"/>
</dbReference>
<dbReference type="RefSeq" id="WP_197203757.1">
    <property type="nucleotide sequence ID" value="NZ_SJPL01000001.1"/>
</dbReference>
<name>A0A5C5Y7Q0_9PLAN</name>
<gene>
    <name evidence="3" type="ORF">Pan14r_36500</name>
</gene>
<evidence type="ECO:0008006" key="5">
    <source>
        <dbReference type="Google" id="ProtNLM"/>
    </source>
</evidence>
<evidence type="ECO:0000313" key="4">
    <source>
        <dbReference type="Proteomes" id="UP000317238"/>
    </source>
</evidence>
<dbReference type="SUPFAM" id="SSF48452">
    <property type="entry name" value="TPR-like"/>
    <property type="match status" value="1"/>
</dbReference>
<feature type="compositionally biased region" description="Polar residues" evidence="2">
    <location>
        <begin position="166"/>
        <end position="178"/>
    </location>
</feature>
<dbReference type="Proteomes" id="UP000317238">
    <property type="component" value="Unassembled WGS sequence"/>
</dbReference>
<dbReference type="InterPro" id="IPR019734">
    <property type="entry name" value="TPR_rpt"/>
</dbReference>
<dbReference type="Gene3D" id="1.25.40.10">
    <property type="entry name" value="Tetratricopeptide repeat domain"/>
    <property type="match status" value="1"/>
</dbReference>
<accession>A0A5C5Y7Q0</accession>
<protein>
    <recommendedName>
        <fullName evidence="5">Tetratricopeptide repeat protein</fullName>
    </recommendedName>
</protein>
<dbReference type="EMBL" id="SJPL01000001">
    <property type="protein sequence ID" value="TWT71340.1"/>
    <property type="molecule type" value="Genomic_DNA"/>
</dbReference>
<feature type="region of interest" description="Disordered" evidence="2">
    <location>
        <begin position="162"/>
        <end position="194"/>
    </location>
</feature>
<reference evidence="3 4" key="1">
    <citation type="submission" date="2019-02" db="EMBL/GenBank/DDBJ databases">
        <title>Deep-cultivation of Planctomycetes and their phenomic and genomic characterization uncovers novel biology.</title>
        <authorList>
            <person name="Wiegand S."/>
            <person name="Jogler M."/>
            <person name="Boedeker C."/>
            <person name="Pinto D."/>
            <person name="Vollmers J."/>
            <person name="Rivas-Marin E."/>
            <person name="Kohn T."/>
            <person name="Peeters S.H."/>
            <person name="Heuer A."/>
            <person name="Rast P."/>
            <person name="Oberbeckmann S."/>
            <person name="Bunk B."/>
            <person name="Jeske O."/>
            <person name="Meyerdierks A."/>
            <person name="Storesund J.E."/>
            <person name="Kallscheuer N."/>
            <person name="Luecker S."/>
            <person name="Lage O.M."/>
            <person name="Pohl T."/>
            <person name="Merkel B.J."/>
            <person name="Hornburger P."/>
            <person name="Mueller R.-W."/>
            <person name="Bruemmer F."/>
            <person name="Labrenz M."/>
            <person name="Spormann A.M."/>
            <person name="Op Den Camp H."/>
            <person name="Overmann J."/>
            <person name="Amann R."/>
            <person name="Jetten M.S.M."/>
            <person name="Mascher T."/>
            <person name="Medema M.H."/>
            <person name="Devos D.P."/>
            <person name="Kaster A.-K."/>
            <person name="Ovreas L."/>
            <person name="Rohde M."/>
            <person name="Galperin M.Y."/>
            <person name="Jogler C."/>
        </authorList>
    </citation>
    <scope>NUCLEOTIDE SEQUENCE [LARGE SCALE GENOMIC DNA]</scope>
    <source>
        <strain evidence="3 4">Pan14r</strain>
    </source>
</reference>
<sequence>MAGSEDFASPPRLVVCVSVTAMHRPRSVDRQDTMRLLRTLALSFTACCLIGSPVQADDADMPTPAQLKMLAMLQDKVAVNPNHSDGWRSLGRLQNTLGMPDDAGQSFLKAVSLDENNAAAHFDRGQYLSARDPVAANHHFQRVFEIAPKSHYADQLRSQGLVAGNEPNNRGNRSEPTATDSSDDTDGTSTRLASYEIQTFDGSDDLETRKLELEKQAEDQLAEAVGQPTSPIRWYLETGLLYNDNITLTPVSRELAQSDSASFQGFASPDVDWKIVNRDAMRLGPLFRGYFTLNESTFSQFNLASFQPGVFVEHDRSIGRSDAIFRLETVYSRDLFDGSTVGDRLAGTLSATTILPSLDAYYLYLTLADSDFRDDGSLPTQTSLDGTTYTTGISRFSRTRWKRLPSYAIGVDLERADTVGDDYRYWSFNTHASTTYHWTDRWSLIPTLGLGYRSYADFTGPVSRDEFFWRLHGRLQYACSERLKIALVAGHDRFATDNDDYDTERTEGGLVMTWTN</sequence>
<evidence type="ECO:0000256" key="2">
    <source>
        <dbReference type="SAM" id="MobiDB-lite"/>
    </source>
</evidence>
<evidence type="ECO:0000256" key="1">
    <source>
        <dbReference type="PROSITE-ProRule" id="PRU00339"/>
    </source>
</evidence>
<comment type="caution">
    <text evidence="3">The sequence shown here is derived from an EMBL/GenBank/DDBJ whole genome shotgun (WGS) entry which is preliminary data.</text>
</comment>
<dbReference type="PROSITE" id="PS50005">
    <property type="entry name" value="TPR"/>
    <property type="match status" value="1"/>
</dbReference>
<dbReference type="AlphaFoldDB" id="A0A5C5Y7Q0"/>
<keyword evidence="4" id="KW-1185">Reference proteome</keyword>
<organism evidence="3 4">
    <name type="scientific">Crateriforma conspicua</name>
    <dbReference type="NCBI Taxonomy" id="2527996"/>
    <lineage>
        <taxon>Bacteria</taxon>
        <taxon>Pseudomonadati</taxon>
        <taxon>Planctomycetota</taxon>
        <taxon>Planctomycetia</taxon>
        <taxon>Planctomycetales</taxon>
        <taxon>Planctomycetaceae</taxon>
        <taxon>Crateriforma</taxon>
    </lineage>
</organism>